<accession>A0A1N6UXE4</accession>
<sequence length="142" mass="16285">MRHLLLIALFIPGLAISAEIYRWTDAQGRVHFGERPGAAGAETVEVKPQVVERDEATRQREQRTEEYFEARRDEKAATDARAAQVRAERSKECSELRRNLSKIERDGRYFTTDANGERTYIDDEEVEAARSRLSSRIAQRCG</sequence>
<dbReference type="Proteomes" id="UP000185841">
    <property type="component" value="Unassembled WGS sequence"/>
</dbReference>
<organism evidence="3 4">
    <name type="scientific">Aquipseudomonas alcaligenes</name>
    <name type="common">Pseudomonas alcaligenes</name>
    <dbReference type="NCBI Taxonomy" id="43263"/>
    <lineage>
        <taxon>Bacteria</taxon>
        <taxon>Pseudomonadati</taxon>
        <taxon>Pseudomonadota</taxon>
        <taxon>Gammaproteobacteria</taxon>
        <taxon>Pseudomonadales</taxon>
        <taxon>Pseudomonadaceae</taxon>
        <taxon>Aquipseudomonas</taxon>
    </lineage>
</organism>
<dbReference type="RefSeq" id="WP_076427591.1">
    <property type="nucleotide sequence ID" value="NZ_FTMP01000007.1"/>
</dbReference>
<dbReference type="Pfam" id="PF13511">
    <property type="entry name" value="DUF4124"/>
    <property type="match status" value="1"/>
</dbReference>
<proteinExistence type="predicted"/>
<name>A0A1N6UXE4_AQUAC</name>
<dbReference type="InterPro" id="IPR025392">
    <property type="entry name" value="DUF4124"/>
</dbReference>
<feature type="domain" description="DUF4124" evidence="2">
    <location>
        <begin position="8"/>
        <end position="59"/>
    </location>
</feature>
<evidence type="ECO:0000313" key="3">
    <source>
        <dbReference type="EMBL" id="SIQ70257.1"/>
    </source>
</evidence>
<dbReference type="EMBL" id="FTMP01000007">
    <property type="protein sequence ID" value="SIQ70257.1"/>
    <property type="molecule type" value="Genomic_DNA"/>
</dbReference>
<gene>
    <name evidence="3" type="ORF">SAMN05878282_1075</name>
</gene>
<protein>
    <recommendedName>
        <fullName evidence="2">DUF4124 domain-containing protein</fullName>
    </recommendedName>
</protein>
<evidence type="ECO:0000256" key="1">
    <source>
        <dbReference type="SAM" id="MobiDB-lite"/>
    </source>
</evidence>
<evidence type="ECO:0000313" key="4">
    <source>
        <dbReference type="Proteomes" id="UP000185841"/>
    </source>
</evidence>
<feature type="region of interest" description="Disordered" evidence="1">
    <location>
        <begin position="52"/>
        <end position="75"/>
    </location>
</feature>
<reference evidence="3 4" key="1">
    <citation type="submission" date="2017-01" db="EMBL/GenBank/DDBJ databases">
        <authorList>
            <person name="Mah S.A."/>
            <person name="Swanson W.J."/>
            <person name="Moy G.W."/>
            <person name="Vacquier V.D."/>
        </authorList>
    </citation>
    <scope>NUCLEOTIDE SEQUENCE [LARGE SCALE GENOMIC DNA]</scope>
    <source>
        <strain evidence="3 4">RU36E</strain>
    </source>
</reference>
<dbReference type="AlphaFoldDB" id="A0A1N6UXE4"/>
<evidence type="ECO:0000259" key="2">
    <source>
        <dbReference type="Pfam" id="PF13511"/>
    </source>
</evidence>